<evidence type="ECO:0000313" key="3">
    <source>
        <dbReference type="Proteomes" id="UP000286746"/>
    </source>
</evidence>
<sequence length="62" mass="6328">MSAISPGAVEDEVGTPQPRGGGLLGCTPSTSVIRELSYTAASHASGSPSLMRQGTNRSPSRR</sequence>
<evidence type="ECO:0000256" key="1">
    <source>
        <dbReference type="SAM" id="MobiDB-lite"/>
    </source>
</evidence>
<comment type="caution">
    <text evidence="2">The sequence shown here is derived from an EMBL/GenBank/DDBJ whole genome shotgun (WGS) entry which is preliminary data.</text>
</comment>
<dbReference type="EMBL" id="BHZD01000001">
    <property type="protein sequence ID" value="GCD42334.1"/>
    <property type="molecule type" value="Genomic_DNA"/>
</dbReference>
<accession>A0A401VZ26</accession>
<keyword evidence="3" id="KW-1185">Reference proteome</keyword>
<protein>
    <submittedName>
        <fullName evidence="2">Uncharacterized protein</fullName>
    </submittedName>
</protein>
<proteinExistence type="predicted"/>
<feature type="compositionally biased region" description="Polar residues" evidence="1">
    <location>
        <begin position="39"/>
        <end position="62"/>
    </location>
</feature>
<dbReference type="AlphaFoldDB" id="A0A401VZ26"/>
<organism evidence="2 3">
    <name type="scientific">Streptomyces paromomycinus</name>
    <name type="common">Streptomyces rimosus subsp. paromomycinus</name>
    <dbReference type="NCBI Taxonomy" id="92743"/>
    <lineage>
        <taxon>Bacteria</taxon>
        <taxon>Bacillati</taxon>
        <taxon>Actinomycetota</taxon>
        <taxon>Actinomycetes</taxon>
        <taxon>Kitasatosporales</taxon>
        <taxon>Streptomycetaceae</taxon>
        <taxon>Streptomyces</taxon>
    </lineage>
</organism>
<reference evidence="2 3" key="1">
    <citation type="submission" date="2018-11" db="EMBL/GenBank/DDBJ databases">
        <title>Whole genome sequence of Streptomyces paromomycinus NBRC 15454(T).</title>
        <authorList>
            <person name="Komaki H."/>
            <person name="Tamura T."/>
        </authorList>
    </citation>
    <scope>NUCLEOTIDE SEQUENCE [LARGE SCALE GENOMIC DNA]</scope>
    <source>
        <strain evidence="2 3">NBRC 15454</strain>
    </source>
</reference>
<feature type="region of interest" description="Disordered" evidence="1">
    <location>
        <begin position="1"/>
        <end position="62"/>
    </location>
</feature>
<gene>
    <name evidence="2" type="ORF">GKJPGBOP_01994</name>
</gene>
<dbReference type="Proteomes" id="UP000286746">
    <property type="component" value="Unassembled WGS sequence"/>
</dbReference>
<name>A0A401VZ26_STREY</name>
<evidence type="ECO:0000313" key="2">
    <source>
        <dbReference type="EMBL" id="GCD42334.1"/>
    </source>
</evidence>